<proteinExistence type="predicted"/>
<dbReference type="SUPFAM" id="SSF55961">
    <property type="entry name" value="Bet v1-like"/>
    <property type="match status" value="1"/>
</dbReference>
<sequence>MPYSYSVTSHSPASPHLVFAALVRAAAWPSWSPIDAVELEGGGDSEDRQQVGDTRIFRTGRAVSRERIVELVPDRRFGYENVGGPFRSYRGTVELAVAPRGGTDITWSAVFEPKLRLSGPFWRWYLTRFMRRMADGLASYAADSS</sequence>
<dbReference type="CDD" id="cd07821">
    <property type="entry name" value="PYR_PYL_RCAR_like"/>
    <property type="match status" value="1"/>
</dbReference>
<dbReference type="InterPro" id="IPR019587">
    <property type="entry name" value="Polyketide_cyclase/dehydratase"/>
</dbReference>
<evidence type="ECO:0000313" key="2">
    <source>
        <dbReference type="Proteomes" id="UP001501822"/>
    </source>
</evidence>
<protein>
    <submittedName>
        <fullName evidence="1">SRPBCC family protein</fullName>
    </submittedName>
</protein>
<organism evidence="1 2">
    <name type="scientific">Actinoallomurus spadix</name>
    <dbReference type="NCBI Taxonomy" id="79912"/>
    <lineage>
        <taxon>Bacteria</taxon>
        <taxon>Bacillati</taxon>
        <taxon>Actinomycetota</taxon>
        <taxon>Actinomycetes</taxon>
        <taxon>Streptosporangiales</taxon>
        <taxon>Thermomonosporaceae</taxon>
        <taxon>Actinoallomurus</taxon>
    </lineage>
</organism>
<dbReference type="Proteomes" id="UP001501822">
    <property type="component" value="Unassembled WGS sequence"/>
</dbReference>
<accession>A0ABP3GNB5</accession>
<dbReference type="InterPro" id="IPR023393">
    <property type="entry name" value="START-like_dom_sf"/>
</dbReference>
<name>A0ABP3GNB5_9ACTN</name>
<dbReference type="Gene3D" id="3.30.530.20">
    <property type="match status" value="1"/>
</dbReference>
<keyword evidence="2" id="KW-1185">Reference proteome</keyword>
<evidence type="ECO:0000313" key="1">
    <source>
        <dbReference type="EMBL" id="GAA0350433.1"/>
    </source>
</evidence>
<dbReference type="Pfam" id="PF10604">
    <property type="entry name" value="Polyketide_cyc2"/>
    <property type="match status" value="1"/>
</dbReference>
<dbReference type="EMBL" id="BAAABM010000041">
    <property type="protein sequence ID" value="GAA0350433.1"/>
    <property type="molecule type" value="Genomic_DNA"/>
</dbReference>
<comment type="caution">
    <text evidence="1">The sequence shown here is derived from an EMBL/GenBank/DDBJ whole genome shotgun (WGS) entry which is preliminary data.</text>
</comment>
<gene>
    <name evidence="1" type="ORF">GCM10010151_45170</name>
</gene>
<reference evidence="2" key="1">
    <citation type="journal article" date="2019" name="Int. J. Syst. Evol. Microbiol.">
        <title>The Global Catalogue of Microorganisms (GCM) 10K type strain sequencing project: providing services to taxonomists for standard genome sequencing and annotation.</title>
        <authorList>
            <consortium name="The Broad Institute Genomics Platform"/>
            <consortium name="The Broad Institute Genome Sequencing Center for Infectious Disease"/>
            <person name="Wu L."/>
            <person name="Ma J."/>
        </authorList>
    </citation>
    <scope>NUCLEOTIDE SEQUENCE [LARGE SCALE GENOMIC DNA]</scope>
    <source>
        <strain evidence="2">JCM 3146</strain>
    </source>
</reference>